<name>A0AAD1Y811_EUPCR</name>
<sequence>MASLKAFFHSKVSLSVLPSEYYQQFKLFYKSIVSLSTFDIGALIQILEISKEKVDFETYIYNIITAFTVITRKMQQSAEETKKEETAKKSPEITLIHYSYLLAGLHFMIVNRKTPTLTSMCAHDSHDADMIASCKYCKPDFKAKVKVKVVFTYLKSLIPSSKKNSELLDVYLQKLETIIEGLPKRGKLEKVPISSLPFPERVFVSTLLIFLQELCLIAPLELSDKKKMKMLNKVKNVNTQVVKLLEKFFVIENIEVLPKDILKIQDEQCINLDYIEAIFKAQKYPADCTQNHVIDSLLRLDHISFDVNTKSIQKYYFDQIHFSNFFKIYLERCISSLYKKGKGKQEVFRDNSIHVKLIKRYFACFANFFRGIVMDTPLEKMIKILKNFNAANMMNEAKCEPIRDAIVEGYEMILENISLIPDHLLECIYTIYETVNHYYYEEDDPSSTARIKKILPIINIMFMRFLFSPDIIDMHSYKTKEVVMMQVVQLMSKAFNNITFGKIFAENTEYGLHLINHHICQELLFEKNAEVRLRAYSQPNSLLYVDYAVVKEYMNGNASIEEYHDSKEEEFKFFDEPEEEEKKDNLLDTAEDEEGKEGEDEEVQEQEFEERGINFPRPVSVVVGSGAVDKSEHLEFDLDRLKSGTNYMKYTNQAYLDKVHSIIPIENRIYKAKNTSIDICVTDTLITAQRKLNNDGKSKKSTLSRSNSMSFDELVKVNAHIEVLKDKNKGKTPVDIPITLYSSKALESLNPDVLGVTE</sequence>
<dbReference type="EMBL" id="CAMPGE010028157">
    <property type="protein sequence ID" value="CAI2385711.1"/>
    <property type="molecule type" value="Genomic_DNA"/>
</dbReference>
<reference evidence="2" key="1">
    <citation type="submission" date="2023-07" db="EMBL/GenBank/DDBJ databases">
        <authorList>
            <consortium name="AG Swart"/>
            <person name="Singh M."/>
            <person name="Singh A."/>
            <person name="Seah K."/>
            <person name="Emmerich C."/>
        </authorList>
    </citation>
    <scope>NUCLEOTIDE SEQUENCE</scope>
    <source>
        <strain evidence="2">DP1</strain>
    </source>
</reference>
<gene>
    <name evidence="2" type="ORF">ECRASSUSDP1_LOCUS27293</name>
</gene>
<organism evidence="2 3">
    <name type="scientific">Euplotes crassus</name>
    <dbReference type="NCBI Taxonomy" id="5936"/>
    <lineage>
        <taxon>Eukaryota</taxon>
        <taxon>Sar</taxon>
        <taxon>Alveolata</taxon>
        <taxon>Ciliophora</taxon>
        <taxon>Intramacronucleata</taxon>
        <taxon>Spirotrichea</taxon>
        <taxon>Hypotrichia</taxon>
        <taxon>Euplotida</taxon>
        <taxon>Euplotidae</taxon>
        <taxon>Moneuplotes</taxon>
    </lineage>
</organism>
<keyword evidence="3" id="KW-1185">Reference proteome</keyword>
<evidence type="ECO:0000313" key="2">
    <source>
        <dbReference type="EMBL" id="CAI2385711.1"/>
    </source>
</evidence>
<feature type="region of interest" description="Disordered" evidence="1">
    <location>
        <begin position="574"/>
        <end position="610"/>
    </location>
</feature>
<feature type="compositionally biased region" description="Basic and acidic residues" evidence="1">
    <location>
        <begin position="574"/>
        <end position="586"/>
    </location>
</feature>
<feature type="compositionally biased region" description="Acidic residues" evidence="1">
    <location>
        <begin position="589"/>
        <end position="608"/>
    </location>
</feature>
<evidence type="ECO:0000256" key="1">
    <source>
        <dbReference type="SAM" id="MobiDB-lite"/>
    </source>
</evidence>
<evidence type="ECO:0000313" key="3">
    <source>
        <dbReference type="Proteomes" id="UP001295684"/>
    </source>
</evidence>
<proteinExistence type="predicted"/>
<dbReference type="Proteomes" id="UP001295684">
    <property type="component" value="Unassembled WGS sequence"/>
</dbReference>
<accession>A0AAD1Y811</accession>
<dbReference type="AlphaFoldDB" id="A0AAD1Y811"/>
<comment type="caution">
    <text evidence="2">The sequence shown here is derived from an EMBL/GenBank/DDBJ whole genome shotgun (WGS) entry which is preliminary data.</text>
</comment>
<protein>
    <submittedName>
        <fullName evidence="2">Uncharacterized protein</fullName>
    </submittedName>
</protein>